<gene>
    <name evidence="1" type="ORF">ARMOST_15965</name>
</gene>
<keyword evidence="2" id="KW-1185">Reference proteome</keyword>
<accession>A0A284RUX7</accession>
<proteinExistence type="predicted"/>
<sequence length="151" mass="17090">MTQLALSDVHDEVITGFSDLTGYVAASERNITSTIKDNIKEIRTWGAQESEGMQNLSERLQGSQQGRIYKGQVWDVIPGDIRIIKQATRSLGSYRTVTYKDSYCTIGNSNTWRIIRKYQAPGDNGEDPLEQLDQALNFFMKVEYGFPILCN</sequence>
<dbReference type="Proteomes" id="UP000219338">
    <property type="component" value="Unassembled WGS sequence"/>
</dbReference>
<name>A0A284RUX7_ARMOS</name>
<dbReference type="EMBL" id="FUEG01000017">
    <property type="protein sequence ID" value="SJL12537.1"/>
    <property type="molecule type" value="Genomic_DNA"/>
</dbReference>
<reference evidence="2" key="1">
    <citation type="journal article" date="2017" name="Nat. Ecol. Evol.">
        <title>Genome expansion and lineage-specific genetic innovations in the forest pathogenic fungi Armillaria.</title>
        <authorList>
            <person name="Sipos G."/>
            <person name="Prasanna A.N."/>
            <person name="Walter M.C."/>
            <person name="O'Connor E."/>
            <person name="Balint B."/>
            <person name="Krizsan K."/>
            <person name="Kiss B."/>
            <person name="Hess J."/>
            <person name="Varga T."/>
            <person name="Slot J."/>
            <person name="Riley R."/>
            <person name="Boka B."/>
            <person name="Rigling D."/>
            <person name="Barry K."/>
            <person name="Lee J."/>
            <person name="Mihaltcheva S."/>
            <person name="LaButti K."/>
            <person name="Lipzen A."/>
            <person name="Waldron R."/>
            <person name="Moloney N.M."/>
            <person name="Sperisen C."/>
            <person name="Kredics L."/>
            <person name="Vagvoelgyi C."/>
            <person name="Patrignani A."/>
            <person name="Fitzpatrick D."/>
            <person name="Nagy I."/>
            <person name="Doyle S."/>
            <person name="Anderson J.B."/>
            <person name="Grigoriev I.V."/>
            <person name="Gueldener U."/>
            <person name="Muensterkoetter M."/>
            <person name="Nagy L.G."/>
        </authorList>
    </citation>
    <scope>NUCLEOTIDE SEQUENCE [LARGE SCALE GENOMIC DNA]</scope>
    <source>
        <strain evidence="2">C18/9</strain>
    </source>
</reference>
<evidence type="ECO:0000313" key="1">
    <source>
        <dbReference type="EMBL" id="SJL12537.1"/>
    </source>
</evidence>
<evidence type="ECO:0000313" key="2">
    <source>
        <dbReference type="Proteomes" id="UP000219338"/>
    </source>
</evidence>
<protein>
    <submittedName>
        <fullName evidence="1">Uncharacterized protein</fullName>
    </submittedName>
</protein>
<dbReference type="AlphaFoldDB" id="A0A284RUX7"/>
<organism evidence="1 2">
    <name type="scientific">Armillaria ostoyae</name>
    <name type="common">Armillaria root rot fungus</name>
    <dbReference type="NCBI Taxonomy" id="47428"/>
    <lineage>
        <taxon>Eukaryota</taxon>
        <taxon>Fungi</taxon>
        <taxon>Dikarya</taxon>
        <taxon>Basidiomycota</taxon>
        <taxon>Agaricomycotina</taxon>
        <taxon>Agaricomycetes</taxon>
        <taxon>Agaricomycetidae</taxon>
        <taxon>Agaricales</taxon>
        <taxon>Marasmiineae</taxon>
        <taxon>Physalacriaceae</taxon>
        <taxon>Armillaria</taxon>
    </lineage>
</organism>
<dbReference type="OrthoDB" id="10370215at2759"/>